<evidence type="ECO:0000256" key="3">
    <source>
        <dbReference type="ARBA" id="ARBA00023239"/>
    </source>
</evidence>
<dbReference type="SUPFAM" id="SSF55248">
    <property type="entry name" value="PCD-like"/>
    <property type="match status" value="1"/>
</dbReference>
<dbReference type="PANTHER" id="PTHR12599:SF0">
    <property type="entry name" value="PTERIN-4-ALPHA-CARBINOLAMINE DEHYDRATASE"/>
    <property type="match status" value="1"/>
</dbReference>
<dbReference type="GO" id="GO:0008124">
    <property type="term" value="F:4-alpha-hydroxytetrahydrobiopterin dehydratase activity"/>
    <property type="evidence" value="ECO:0007669"/>
    <property type="project" value="UniProtKB-UniRule"/>
</dbReference>
<accession>A0A2M7FXM5</accession>
<proteinExistence type="inferred from homology"/>
<comment type="caution">
    <text evidence="5">The sequence shown here is derived from an EMBL/GenBank/DDBJ whole genome shotgun (WGS) entry which is preliminary data.</text>
</comment>
<name>A0A2M7FXM5_9BACT</name>
<dbReference type="Pfam" id="PF01329">
    <property type="entry name" value="Pterin_4a"/>
    <property type="match status" value="1"/>
</dbReference>
<dbReference type="Proteomes" id="UP000231019">
    <property type="component" value="Unassembled WGS sequence"/>
</dbReference>
<dbReference type="PANTHER" id="PTHR12599">
    <property type="entry name" value="PTERIN-4-ALPHA-CARBINOLAMINE DEHYDRATASE"/>
    <property type="match status" value="1"/>
</dbReference>
<evidence type="ECO:0000256" key="2">
    <source>
        <dbReference type="ARBA" id="ARBA00006472"/>
    </source>
</evidence>
<evidence type="ECO:0000256" key="4">
    <source>
        <dbReference type="HAMAP-Rule" id="MF_00434"/>
    </source>
</evidence>
<dbReference type="HAMAP" id="MF_00434">
    <property type="entry name" value="Pterin_4_alpha"/>
    <property type="match status" value="1"/>
</dbReference>
<evidence type="ECO:0000256" key="1">
    <source>
        <dbReference type="ARBA" id="ARBA00001554"/>
    </source>
</evidence>
<evidence type="ECO:0000313" key="6">
    <source>
        <dbReference type="Proteomes" id="UP000231019"/>
    </source>
</evidence>
<reference evidence="5 6" key="1">
    <citation type="submission" date="2017-09" db="EMBL/GenBank/DDBJ databases">
        <title>Depth-based differentiation of microbial function through sediment-hosted aquifers and enrichment of novel symbionts in the deep terrestrial subsurface.</title>
        <authorList>
            <person name="Probst A.J."/>
            <person name="Ladd B."/>
            <person name="Jarett J.K."/>
            <person name="Geller-Mcgrath D.E."/>
            <person name="Sieber C.M."/>
            <person name="Emerson J.B."/>
            <person name="Anantharaman K."/>
            <person name="Thomas B.C."/>
            <person name="Malmstrom R."/>
            <person name="Stieglmeier M."/>
            <person name="Klingl A."/>
            <person name="Woyke T."/>
            <person name="Ryan C.M."/>
            <person name="Banfield J.F."/>
        </authorList>
    </citation>
    <scope>NUCLEOTIDE SEQUENCE [LARGE SCALE GENOMIC DNA]</scope>
    <source>
        <strain evidence="5">CG17_big_fil_post_rev_8_21_14_2_50_48_46</strain>
    </source>
</reference>
<dbReference type="EC" id="4.2.1.96" evidence="4"/>
<organism evidence="5 6">
    <name type="scientific">bacterium (Candidatus Blackallbacteria) CG17_big_fil_post_rev_8_21_14_2_50_48_46</name>
    <dbReference type="NCBI Taxonomy" id="2014261"/>
    <lineage>
        <taxon>Bacteria</taxon>
        <taxon>Candidatus Blackallbacteria</taxon>
    </lineage>
</organism>
<dbReference type="NCBIfam" id="NF002017">
    <property type="entry name" value="PRK00823.1-2"/>
    <property type="match status" value="1"/>
</dbReference>
<dbReference type="AlphaFoldDB" id="A0A2M7FXM5"/>
<gene>
    <name evidence="5" type="ORF">COW36_23925</name>
</gene>
<keyword evidence="3 4" id="KW-0456">Lyase</keyword>
<dbReference type="InterPro" id="IPR001533">
    <property type="entry name" value="Pterin_deHydtase"/>
</dbReference>
<dbReference type="GO" id="GO:0006729">
    <property type="term" value="P:tetrahydrobiopterin biosynthetic process"/>
    <property type="evidence" value="ECO:0007669"/>
    <property type="project" value="InterPro"/>
</dbReference>
<dbReference type="InterPro" id="IPR036428">
    <property type="entry name" value="PCD_sf"/>
</dbReference>
<sequence length="97" mass="11191">MSSPLSESEIIAALQSLPGWHYEDHRLSKQFQFQNFREAVSFIVRLSFHAEELNHHPELKNVYGQVELALTTHDAGNQVTQKDIQLAQAIESFNWLK</sequence>
<dbReference type="EMBL" id="PFFQ01000066">
    <property type="protein sequence ID" value="PIW13905.1"/>
    <property type="molecule type" value="Genomic_DNA"/>
</dbReference>
<dbReference type="Gene3D" id="3.30.1360.20">
    <property type="entry name" value="Transcriptional coactivator/pterin dehydratase"/>
    <property type="match status" value="1"/>
</dbReference>
<evidence type="ECO:0000313" key="5">
    <source>
        <dbReference type="EMBL" id="PIW13905.1"/>
    </source>
</evidence>
<comment type="catalytic activity">
    <reaction evidence="1 4">
        <text>(4aS,6R)-4a-hydroxy-L-erythro-5,6,7,8-tetrahydrobiopterin = (6R)-L-erythro-6,7-dihydrobiopterin + H2O</text>
        <dbReference type="Rhea" id="RHEA:11920"/>
        <dbReference type="ChEBI" id="CHEBI:15377"/>
        <dbReference type="ChEBI" id="CHEBI:15642"/>
        <dbReference type="ChEBI" id="CHEBI:43120"/>
        <dbReference type="EC" id="4.2.1.96"/>
    </reaction>
</comment>
<comment type="similarity">
    <text evidence="2 4">Belongs to the pterin-4-alpha-carbinolamine dehydratase family.</text>
</comment>
<protein>
    <recommendedName>
        <fullName evidence="4">Putative pterin-4-alpha-carbinolamine dehydratase</fullName>
        <shortName evidence="4">PHS</shortName>
        <ecNumber evidence="4">4.2.1.96</ecNumber>
    </recommendedName>
    <alternativeName>
        <fullName evidence="4">4-alpha-hydroxy-tetrahydropterin dehydratase</fullName>
    </alternativeName>
    <alternativeName>
        <fullName evidence="4">Pterin carbinolamine dehydratase</fullName>
        <shortName evidence="4">PCD</shortName>
    </alternativeName>
</protein>